<dbReference type="EMBL" id="PP511706">
    <property type="protein sequence ID" value="XCD06733.1"/>
    <property type="molecule type" value="Genomic_DNA"/>
</dbReference>
<evidence type="ECO:0000313" key="1">
    <source>
        <dbReference type="EMBL" id="XCD06733.1"/>
    </source>
</evidence>
<protein>
    <submittedName>
        <fullName evidence="1">Uncharacterized protein</fullName>
    </submittedName>
</protein>
<sequence>MKLTSEIIRKAHKMTREIKEEFPSVDYKFQFGLCMSYLLKEEVVEELRPFEKLEQICEENGWQAQINHWEKKDNEGNIIYNRYYYKAVWYTGNRHNNKRHEKGFGYWDVIKGEYSTQHNYTRQYNVYEY</sequence>
<name>A0AAU8B3B9_9CAUD</name>
<reference evidence="1" key="1">
    <citation type="submission" date="2024-03" db="EMBL/GenBank/DDBJ databases">
        <title>Diverse circular DNA viruses in blood, oral, and fecal samples of captive lemurs.</title>
        <authorList>
            <person name="Paietta E.N."/>
            <person name="Kraberger S."/>
            <person name="Lund M.C."/>
            <person name="Custer J.M."/>
            <person name="Vargas K.M."/>
            <person name="Ehmke E.E."/>
            <person name="Yoder A.D."/>
            <person name="Varsani A."/>
        </authorList>
    </citation>
    <scope>NUCLEOTIDE SEQUENCE</scope>
    <source>
        <strain evidence="1">Duke_26_2</strain>
    </source>
</reference>
<accession>A0AAU8B3B9</accession>
<organism evidence="1">
    <name type="scientific">Dulem virus 30</name>
    <dbReference type="NCBI Taxonomy" id="3145748"/>
    <lineage>
        <taxon>Viruses</taxon>
        <taxon>Duplodnaviria</taxon>
        <taxon>Heunggongvirae</taxon>
        <taxon>Uroviricota</taxon>
        <taxon>Caudoviricetes</taxon>
    </lineage>
</organism>
<proteinExistence type="predicted"/>